<dbReference type="Proteomes" id="UP001152622">
    <property type="component" value="Chromosome 4"/>
</dbReference>
<dbReference type="EMBL" id="JAINUF010000004">
    <property type="protein sequence ID" value="KAJ8366072.1"/>
    <property type="molecule type" value="Genomic_DNA"/>
</dbReference>
<name>A0A9Q1FUS0_SYNKA</name>
<evidence type="ECO:0000313" key="1">
    <source>
        <dbReference type="EMBL" id="KAJ8366072.1"/>
    </source>
</evidence>
<gene>
    <name evidence="1" type="ORF">SKAU_G00149030</name>
</gene>
<comment type="caution">
    <text evidence="1">The sequence shown here is derived from an EMBL/GenBank/DDBJ whole genome shotgun (WGS) entry which is preliminary data.</text>
</comment>
<keyword evidence="2" id="KW-1185">Reference proteome</keyword>
<accession>A0A9Q1FUS0</accession>
<sequence length="75" mass="8433">MFPGGSRRMWKAFRFQPSVKMRLAVLDLGSPLISQDEKSPLLLLVTELYLDRQNQAMERDGTLLGAPISQENQAA</sequence>
<organism evidence="1 2">
    <name type="scientific">Synaphobranchus kaupii</name>
    <name type="common">Kaup's arrowtooth eel</name>
    <dbReference type="NCBI Taxonomy" id="118154"/>
    <lineage>
        <taxon>Eukaryota</taxon>
        <taxon>Metazoa</taxon>
        <taxon>Chordata</taxon>
        <taxon>Craniata</taxon>
        <taxon>Vertebrata</taxon>
        <taxon>Euteleostomi</taxon>
        <taxon>Actinopterygii</taxon>
        <taxon>Neopterygii</taxon>
        <taxon>Teleostei</taxon>
        <taxon>Anguilliformes</taxon>
        <taxon>Synaphobranchidae</taxon>
        <taxon>Synaphobranchus</taxon>
    </lineage>
</organism>
<protein>
    <submittedName>
        <fullName evidence="1">Uncharacterized protein</fullName>
    </submittedName>
</protein>
<proteinExistence type="predicted"/>
<reference evidence="1" key="1">
    <citation type="journal article" date="2023" name="Science">
        <title>Genome structures resolve the early diversification of teleost fishes.</title>
        <authorList>
            <person name="Parey E."/>
            <person name="Louis A."/>
            <person name="Montfort J."/>
            <person name="Bouchez O."/>
            <person name="Roques C."/>
            <person name="Iampietro C."/>
            <person name="Lluch J."/>
            <person name="Castinel A."/>
            <person name="Donnadieu C."/>
            <person name="Desvignes T."/>
            <person name="Floi Bucao C."/>
            <person name="Jouanno E."/>
            <person name="Wen M."/>
            <person name="Mejri S."/>
            <person name="Dirks R."/>
            <person name="Jansen H."/>
            <person name="Henkel C."/>
            <person name="Chen W.J."/>
            <person name="Zahm M."/>
            <person name="Cabau C."/>
            <person name="Klopp C."/>
            <person name="Thompson A.W."/>
            <person name="Robinson-Rechavi M."/>
            <person name="Braasch I."/>
            <person name="Lecointre G."/>
            <person name="Bobe J."/>
            <person name="Postlethwait J.H."/>
            <person name="Berthelot C."/>
            <person name="Roest Crollius H."/>
            <person name="Guiguen Y."/>
        </authorList>
    </citation>
    <scope>NUCLEOTIDE SEQUENCE</scope>
    <source>
        <strain evidence="1">WJC10195</strain>
    </source>
</reference>
<dbReference type="AlphaFoldDB" id="A0A9Q1FUS0"/>
<evidence type="ECO:0000313" key="2">
    <source>
        <dbReference type="Proteomes" id="UP001152622"/>
    </source>
</evidence>